<dbReference type="PANTHER" id="PTHR40980:SF3">
    <property type="entry name" value="TONB-DEPENDENT RECEPTOR-LIKE BETA-BARREL DOMAIN-CONTAINING PROTEIN"/>
    <property type="match status" value="1"/>
</dbReference>
<keyword evidence="3" id="KW-0998">Cell outer membrane</keyword>
<dbReference type="InterPro" id="IPR037066">
    <property type="entry name" value="Plug_dom_sf"/>
</dbReference>
<comment type="similarity">
    <text evidence="4">Belongs to the TonB-dependent receptor family.</text>
</comment>
<dbReference type="EMBL" id="QFYR01000001">
    <property type="protein sequence ID" value="RAK56890.1"/>
    <property type="molecule type" value="Genomic_DNA"/>
</dbReference>
<comment type="subcellular location">
    <subcellularLocation>
        <location evidence="1 4">Cell outer membrane</location>
    </subcellularLocation>
</comment>
<evidence type="ECO:0000256" key="1">
    <source>
        <dbReference type="ARBA" id="ARBA00004442"/>
    </source>
</evidence>
<organism evidence="9 10">
    <name type="scientific">Phenylobacterium deserti</name>
    <dbReference type="NCBI Taxonomy" id="1914756"/>
    <lineage>
        <taxon>Bacteria</taxon>
        <taxon>Pseudomonadati</taxon>
        <taxon>Pseudomonadota</taxon>
        <taxon>Alphaproteobacteria</taxon>
        <taxon>Caulobacterales</taxon>
        <taxon>Caulobacteraceae</taxon>
        <taxon>Phenylobacterium</taxon>
    </lineage>
</organism>
<feature type="chain" id="PRO_5016386990" evidence="6">
    <location>
        <begin position="39"/>
        <end position="1038"/>
    </location>
</feature>
<proteinExistence type="inferred from homology"/>
<evidence type="ECO:0000256" key="2">
    <source>
        <dbReference type="ARBA" id="ARBA00023136"/>
    </source>
</evidence>
<dbReference type="NCBIfam" id="TIGR01782">
    <property type="entry name" value="TonB-Xanth-Caul"/>
    <property type="match status" value="1"/>
</dbReference>
<dbReference type="Gene3D" id="2.40.170.20">
    <property type="entry name" value="TonB-dependent receptor, beta-barrel domain"/>
    <property type="match status" value="2"/>
</dbReference>
<dbReference type="GO" id="GO:0009279">
    <property type="term" value="C:cell outer membrane"/>
    <property type="evidence" value="ECO:0007669"/>
    <property type="project" value="UniProtKB-SubCell"/>
</dbReference>
<evidence type="ECO:0000313" key="10">
    <source>
        <dbReference type="Proteomes" id="UP000249725"/>
    </source>
</evidence>
<keyword evidence="9" id="KW-0675">Receptor</keyword>
<evidence type="ECO:0000313" key="9">
    <source>
        <dbReference type="EMBL" id="RAK56890.1"/>
    </source>
</evidence>
<evidence type="ECO:0000259" key="7">
    <source>
        <dbReference type="Pfam" id="PF00593"/>
    </source>
</evidence>
<dbReference type="Pfam" id="PF07715">
    <property type="entry name" value="Plug"/>
    <property type="match status" value="1"/>
</dbReference>
<dbReference type="CDD" id="cd01347">
    <property type="entry name" value="ligand_gated_channel"/>
    <property type="match status" value="1"/>
</dbReference>
<keyword evidence="2 4" id="KW-0472">Membrane</keyword>
<keyword evidence="6" id="KW-0732">Signal</keyword>
<dbReference type="SUPFAM" id="SSF56935">
    <property type="entry name" value="Porins"/>
    <property type="match status" value="1"/>
</dbReference>
<dbReference type="PANTHER" id="PTHR40980">
    <property type="entry name" value="PLUG DOMAIN-CONTAINING PROTEIN"/>
    <property type="match status" value="1"/>
</dbReference>
<evidence type="ECO:0000256" key="5">
    <source>
        <dbReference type="SAM" id="MobiDB-lite"/>
    </source>
</evidence>
<accession>A0A328APJ7</accession>
<feature type="region of interest" description="Disordered" evidence="5">
    <location>
        <begin position="40"/>
        <end position="82"/>
    </location>
</feature>
<dbReference type="InterPro" id="IPR000531">
    <property type="entry name" value="Beta-barrel_TonB"/>
</dbReference>
<reference evidence="10" key="1">
    <citation type="submission" date="2018-05" db="EMBL/GenBank/DDBJ databases">
        <authorList>
            <person name="Li X."/>
        </authorList>
    </citation>
    <scope>NUCLEOTIDE SEQUENCE [LARGE SCALE GENOMIC DNA]</scope>
    <source>
        <strain evidence="10">YIM 73061</strain>
    </source>
</reference>
<gene>
    <name evidence="9" type="ORF">DJ018_02665</name>
</gene>
<evidence type="ECO:0000259" key="8">
    <source>
        <dbReference type="Pfam" id="PF07715"/>
    </source>
</evidence>
<evidence type="ECO:0000256" key="4">
    <source>
        <dbReference type="RuleBase" id="RU003357"/>
    </source>
</evidence>
<feature type="signal peptide" evidence="6">
    <location>
        <begin position="1"/>
        <end position="38"/>
    </location>
</feature>
<sequence>MGGIWMTHGGDRLRRLQSGASTAALAMVLALSAGSALAQEAQPTAPGGAPAGTRLPDGAQQTTSPVADGPQPGGTTPSDAGTVSEVVVTGFRAAIESAIAVKRAEAGVVDAIKAEDIAKFPDNNLAESLQRIPGVAITRAGGEGRNITVRGLGPGSTRVRINGMEALASTGGSDADGGANRARQFDFNVFASELFNSLAVRKTPSASVEEGSLGATVDLQTSRAFDFRQDQSLVLSAQAGYNDLSKSWDPRFAVLASKKFLDDTVGVLVSVAHSKRNVREEGWDTVRWGEGTSNGGWCSPLGFDTNAATAGQQFNPGANAAVGATAANCAAGEPRLPGTPENIATYQRASDPGSWHPRIPRYLRFDYETERLGITGSLQWKPTSRTLINFDYLYADYKSDRRESFLEGISFSRGAASPEFGKPYMIPRVFETDANGTLTYGVFDNVDIRVEAREDELRTIFTQYTLSGTHELTDNIKISGLIGTSKSSFKNPIQTTITLDRANQDNWVFDARDNPKMPSIGWGFDVNDPNAFTFTNANTTGTVRPSEIRLRPQFVQNSFDQVVGDIEWRINDTFTLRTGAVWKKYVNDGQEYRRQTEFAVPALPAGASITSITEQLTGFGKGLDADLPDGWVVPNFDAIASALNIYSNQGTFALFGIENTNARGNFRTITEESRAGYVQLDFDTDVLPWRIRGDVGVRYVDTDTTAEGYTFAAGAPLQLTVENSYDNWLPAANVVVEVTPDILIRGAAAKVMVRPGLGALNPGGTVNTTGNLSVSTGNPRLMPQEANTYDLSFEWYPTRNSLIALGLFRKEITQDFSSVRLTGPFSSFGLDPALLAGSGRTPSDETSFSTTINAPGGEPYEGAELNIQMPFTFLRDNFGMPEWTGNFGGLFNYTYVTGTQISCGATPVNGVCSIPLESRRQNVSKGSYNVTLFYEDEKLSARVSGSYRGDYLTAIPSANQGNLTSTRRQDYQDADWVPATFMVDASLSYQLTEKLKVSLEGINLTDEEAMQYNDTVAERVWNNRHFGRQYYVGLRYTF</sequence>
<dbReference type="InterPro" id="IPR010104">
    <property type="entry name" value="TonB_rcpt_bac"/>
</dbReference>
<feature type="compositionally biased region" description="Low complexity" evidence="5">
    <location>
        <begin position="43"/>
        <end position="53"/>
    </location>
</feature>
<dbReference type="Pfam" id="PF00593">
    <property type="entry name" value="TonB_dep_Rec_b-barrel"/>
    <property type="match status" value="1"/>
</dbReference>
<evidence type="ECO:0000256" key="6">
    <source>
        <dbReference type="SAM" id="SignalP"/>
    </source>
</evidence>
<dbReference type="AlphaFoldDB" id="A0A328APJ7"/>
<dbReference type="Proteomes" id="UP000249725">
    <property type="component" value="Unassembled WGS sequence"/>
</dbReference>
<dbReference type="InterPro" id="IPR012910">
    <property type="entry name" value="Plug_dom"/>
</dbReference>
<feature type="domain" description="TonB-dependent receptor-like beta-barrel" evidence="7">
    <location>
        <begin position="519"/>
        <end position="1004"/>
    </location>
</feature>
<dbReference type="InterPro" id="IPR036942">
    <property type="entry name" value="Beta-barrel_TonB_sf"/>
</dbReference>
<feature type="domain" description="TonB-dependent receptor plug" evidence="8">
    <location>
        <begin position="103"/>
        <end position="214"/>
    </location>
</feature>
<keyword evidence="4" id="KW-0798">TonB box</keyword>
<comment type="caution">
    <text evidence="9">The sequence shown here is derived from an EMBL/GenBank/DDBJ whole genome shotgun (WGS) entry which is preliminary data.</text>
</comment>
<dbReference type="OrthoDB" id="5476657at2"/>
<name>A0A328APJ7_9CAUL</name>
<dbReference type="Gene3D" id="2.170.130.10">
    <property type="entry name" value="TonB-dependent receptor, plug domain"/>
    <property type="match status" value="1"/>
</dbReference>
<evidence type="ECO:0000256" key="3">
    <source>
        <dbReference type="ARBA" id="ARBA00023237"/>
    </source>
</evidence>
<protein>
    <submittedName>
        <fullName evidence="9">TonB-dependent receptor</fullName>
    </submittedName>
</protein>
<keyword evidence="10" id="KW-1185">Reference proteome</keyword>